<feature type="transmembrane region" description="Helical" evidence="1">
    <location>
        <begin position="114"/>
        <end position="136"/>
    </location>
</feature>
<dbReference type="Proteomes" id="UP000239007">
    <property type="component" value="Unassembled WGS sequence"/>
</dbReference>
<feature type="transmembrane region" description="Helical" evidence="1">
    <location>
        <begin position="341"/>
        <end position="363"/>
    </location>
</feature>
<proteinExistence type="predicted"/>
<dbReference type="Pfam" id="PF05940">
    <property type="entry name" value="NnrS"/>
    <property type="match status" value="1"/>
</dbReference>
<accession>A0A2S7UX48</accession>
<evidence type="ECO:0008006" key="4">
    <source>
        <dbReference type="Google" id="ProtNLM"/>
    </source>
</evidence>
<feature type="transmembrane region" description="Helical" evidence="1">
    <location>
        <begin position="308"/>
        <end position="329"/>
    </location>
</feature>
<feature type="transmembrane region" description="Helical" evidence="1">
    <location>
        <begin position="148"/>
        <end position="166"/>
    </location>
</feature>
<feature type="transmembrane region" description="Helical" evidence="1">
    <location>
        <begin position="281"/>
        <end position="302"/>
    </location>
</feature>
<dbReference type="InterPro" id="IPR010266">
    <property type="entry name" value="NnrS"/>
</dbReference>
<feature type="transmembrane region" description="Helical" evidence="1">
    <location>
        <begin position="217"/>
        <end position="237"/>
    </location>
</feature>
<evidence type="ECO:0000313" key="3">
    <source>
        <dbReference type="Proteomes" id="UP000239007"/>
    </source>
</evidence>
<organism evidence="2 3">
    <name type="scientific">Psychrosphaera saromensis</name>
    <dbReference type="NCBI Taxonomy" id="716813"/>
    <lineage>
        <taxon>Bacteria</taxon>
        <taxon>Pseudomonadati</taxon>
        <taxon>Pseudomonadota</taxon>
        <taxon>Gammaproteobacteria</taxon>
        <taxon>Alteromonadales</taxon>
        <taxon>Pseudoalteromonadaceae</taxon>
        <taxon>Psychrosphaera</taxon>
    </lineage>
</organism>
<comment type="caution">
    <text evidence="2">The sequence shown here is derived from an EMBL/GenBank/DDBJ whole genome shotgun (WGS) entry which is preliminary data.</text>
</comment>
<evidence type="ECO:0000256" key="1">
    <source>
        <dbReference type="SAM" id="Phobius"/>
    </source>
</evidence>
<keyword evidence="1" id="KW-1133">Transmembrane helix</keyword>
<dbReference type="RefSeq" id="WP_105053086.1">
    <property type="nucleotide sequence ID" value="NZ_BMYG01000001.1"/>
</dbReference>
<keyword evidence="1" id="KW-0472">Membrane</keyword>
<keyword evidence="3" id="KW-1185">Reference proteome</keyword>
<gene>
    <name evidence="2" type="ORF">BTO11_13525</name>
</gene>
<feature type="transmembrane region" description="Helical" evidence="1">
    <location>
        <begin position="243"/>
        <end position="260"/>
    </location>
</feature>
<reference evidence="2 3" key="1">
    <citation type="submission" date="2016-12" db="EMBL/GenBank/DDBJ databases">
        <title>Diversity of luminous bacteria.</title>
        <authorList>
            <person name="Yoshizawa S."/>
            <person name="Kogure K."/>
        </authorList>
    </citation>
    <scope>NUCLEOTIDE SEQUENCE [LARGE SCALE GENOMIC DNA]</scope>
    <source>
        <strain evidence="2 3">SA4-48</strain>
    </source>
</reference>
<dbReference type="AlphaFoldDB" id="A0A2S7UX48"/>
<keyword evidence="1" id="KW-0812">Transmembrane</keyword>
<name>A0A2S7UX48_9GAMM</name>
<dbReference type="EMBL" id="MSCH01000003">
    <property type="protein sequence ID" value="PQJ54566.1"/>
    <property type="molecule type" value="Genomic_DNA"/>
</dbReference>
<feature type="transmembrane region" description="Helical" evidence="1">
    <location>
        <begin position="21"/>
        <end position="43"/>
    </location>
</feature>
<sequence length="403" mass="44979">MLNITDNAQEQKIPAFFRLGFRSMFLSAAIFSVTAVLIWLLALHGSVEFSPFNNILWWHGHEMLFGFVSAIIVGFLLTAVQTWTGQPGLRGSALLGLWSLWLSARLLLAINPAFISPVMVMLIDLSFLPIAGYFLAKPILRVKQYKNMVFIPVLLLLSLCNGLTYIEPTNGLSDFFRHGTYAAVMFISLIMTIMGGRVIPFFTASGTKTVKRENIQWIEWLSVISVGLLAFSFLFNLASSKEYSVILSVLFLIAALTNFIRFSRWRFFSTINIPLLWSLQLSYLFIPITFLLLALHYAFGVFSLSSVLHGLTIGAMGNMVLAMMARVSLGHTGRPLKVNKFVVSAFVALLIAASLRVVAGMWINDSYLLLTSMSAAFWVYSFTVFSVIYFPILTQARVDGRPG</sequence>
<dbReference type="OrthoDB" id="9770040at2"/>
<feature type="transmembrane region" description="Helical" evidence="1">
    <location>
        <begin position="63"/>
        <end position="80"/>
    </location>
</feature>
<feature type="transmembrane region" description="Helical" evidence="1">
    <location>
        <begin position="92"/>
        <end position="108"/>
    </location>
</feature>
<feature type="transmembrane region" description="Helical" evidence="1">
    <location>
        <begin position="375"/>
        <end position="393"/>
    </location>
</feature>
<protein>
    <recommendedName>
        <fullName evidence="4">Heme-Cu protein NnrS</fullName>
    </recommendedName>
</protein>
<evidence type="ECO:0000313" key="2">
    <source>
        <dbReference type="EMBL" id="PQJ54566.1"/>
    </source>
</evidence>
<feature type="transmembrane region" description="Helical" evidence="1">
    <location>
        <begin position="178"/>
        <end position="196"/>
    </location>
</feature>